<dbReference type="RefSeq" id="WP_169453520.1">
    <property type="nucleotide sequence ID" value="NZ_CP051774.1"/>
</dbReference>
<dbReference type="PROSITE" id="PS50949">
    <property type="entry name" value="HTH_GNTR"/>
    <property type="match status" value="1"/>
</dbReference>
<dbReference type="Pfam" id="PF00392">
    <property type="entry name" value="GntR"/>
    <property type="match status" value="1"/>
</dbReference>
<dbReference type="SUPFAM" id="SSF46785">
    <property type="entry name" value="Winged helix' DNA-binding domain"/>
    <property type="match status" value="1"/>
</dbReference>
<gene>
    <name evidence="5" type="ORF">HHL09_05500</name>
</gene>
<dbReference type="Pfam" id="PF13377">
    <property type="entry name" value="Peripla_BP_3"/>
    <property type="match status" value="1"/>
</dbReference>
<evidence type="ECO:0000256" key="2">
    <source>
        <dbReference type="ARBA" id="ARBA00023125"/>
    </source>
</evidence>
<keyword evidence="3" id="KW-0804">Transcription</keyword>
<reference evidence="5 6" key="1">
    <citation type="submission" date="2020-04" db="EMBL/GenBank/DDBJ databases">
        <title>Luteolibacter sp. G-1-1-1 isolated from soil.</title>
        <authorList>
            <person name="Dahal R.H."/>
        </authorList>
    </citation>
    <scope>NUCLEOTIDE SEQUENCE [LARGE SCALE GENOMIC DNA]</scope>
    <source>
        <strain evidence="5 6">G-1-1-1</strain>
    </source>
</reference>
<dbReference type="InterPro" id="IPR036390">
    <property type="entry name" value="WH_DNA-bd_sf"/>
</dbReference>
<dbReference type="EMBL" id="CP051774">
    <property type="protein sequence ID" value="QJE95252.1"/>
    <property type="molecule type" value="Genomic_DNA"/>
</dbReference>
<sequence>MDELGNPSVRFPEIARQLREEVLSGRYGAEGRMPSEAQLVRRFGVSRPTVARALRVLADEGLLERRAGSGTFARQDAKARTTSKLLALLVPGLGNTEIFQLICGELASLARMHDYGLVWGGSDVPRLDPDLSLQQTRQLCAQFIERGVAGVFFAPHELVKEKEEANREMAVMLREAGIPVILLDRDLTPFPLRSDFDLVGIDNLAGGYLLAEHLLKLGCSNIHFVARPLSAPTVEARIAGVREALARRNVEPEAGWIHIGDFEDRKFVRSLTGSRLPDAYVCANDHTAAQLMRELHQARIQVPQDVRVVGFDDVKFSTLVTPPLTTVQQPCREIALVAFRAMMDRLADATLPACQLTVPPRLVIRDSCGAYLK</sequence>
<dbReference type="SUPFAM" id="SSF53822">
    <property type="entry name" value="Periplasmic binding protein-like I"/>
    <property type="match status" value="1"/>
</dbReference>
<dbReference type="InterPro" id="IPR046335">
    <property type="entry name" value="LacI/GalR-like_sensor"/>
</dbReference>
<dbReference type="InterPro" id="IPR036388">
    <property type="entry name" value="WH-like_DNA-bd_sf"/>
</dbReference>
<accession>A0A858RET1</accession>
<dbReference type="InterPro" id="IPR028082">
    <property type="entry name" value="Peripla_BP_I"/>
</dbReference>
<name>A0A858RET1_9BACT</name>
<dbReference type="PANTHER" id="PTHR30146">
    <property type="entry name" value="LACI-RELATED TRANSCRIPTIONAL REPRESSOR"/>
    <property type="match status" value="1"/>
</dbReference>
<dbReference type="GO" id="GO:0003700">
    <property type="term" value="F:DNA-binding transcription factor activity"/>
    <property type="evidence" value="ECO:0007669"/>
    <property type="project" value="InterPro"/>
</dbReference>
<dbReference type="InterPro" id="IPR000524">
    <property type="entry name" value="Tscrpt_reg_HTH_GntR"/>
</dbReference>
<feature type="domain" description="HTH gntR-type" evidence="4">
    <location>
        <begin position="8"/>
        <end position="76"/>
    </location>
</feature>
<dbReference type="CDD" id="cd06267">
    <property type="entry name" value="PBP1_LacI_sugar_binding-like"/>
    <property type="match status" value="1"/>
</dbReference>
<proteinExistence type="predicted"/>
<protein>
    <submittedName>
        <fullName evidence="5">Substrate-binding domain-containing protein</fullName>
    </submittedName>
</protein>
<dbReference type="PANTHER" id="PTHR30146:SF109">
    <property type="entry name" value="HTH-TYPE TRANSCRIPTIONAL REGULATOR GALS"/>
    <property type="match status" value="1"/>
</dbReference>
<dbReference type="KEGG" id="luo:HHL09_05500"/>
<evidence type="ECO:0000256" key="3">
    <source>
        <dbReference type="ARBA" id="ARBA00023163"/>
    </source>
</evidence>
<dbReference type="Gene3D" id="3.40.50.2300">
    <property type="match status" value="2"/>
</dbReference>
<dbReference type="Proteomes" id="UP000501812">
    <property type="component" value="Chromosome"/>
</dbReference>
<dbReference type="Gene3D" id="1.10.10.10">
    <property type="entry name" value="Winged helix-like DNA-binding domain superfamily/Winged helix DNA-binding domain"/>
    <property type="match status" value="1"/>
</dbReference>
<evidence type="ECO:0000256" key="1">
    <source>
        <dbReference type="ARBA" id="ARBA00023015"/>
    </source>
</evidence>
<dbReference type="AlphaFoldDB" id="A0A858RET1"/>
<dbReference type="GO" id="GO:0000976">
    <property type="term" value="F:transcription cis-regulatory region binding"/>
    <property type="evidence" value="ECO:0007669"/>
    <property type="project" value="TreeGrafter"/>
</dbReference>
<keyword evidence="1" id="KW-0805">Transcription regulation</keyword>
<dbReference type="CDD" id="cd07377">
    <property type="entry name" value="WHTH_GntR"/>
    <property type="match status" value="1"/>
</dbReference>
<dbReference type="PRINTS" id="PR00035">
    <property type="entry name" value="HTHGNTR"/>
</dbReference>
<evidence type="ECO:0000259" key="4">
    <source>
        <dbReference type="PROSITE" id="PS50949"/>
    </source>
</evidence>
<keyword evidence="6" id="KW-1185">Reference proteome</keyword>
<keyword evidence="2" id="KW-0238">DNA-binding</keyword>
<evidence type="ECO:0000313" key="6">
    <source>
        <dbReference type="Proteomes" id="UP000501812"/>
    </source>
</evidence>
<organism evidence="5 6">
    <name type="scientific">Luteolibacter luteus</name>
    <dbReference type="NCBI Taxonomy" id="2728835"/>
    <lineage>
        <taxon>Bacteria</taxon>
        <taxon>Pseudomonadati</taxon>
        <taxon>Verrucomicrobiota</taxon>
        <taxon>Verrucomicrobiia</taxon>
        <taxon>Verrucomicrobiales</taxon>
        <taxon>Verrucomicrobiaceae</taxon>
        <taxon>Luteolibacter</taxon>
    </lineage>
</organism>
<dbReference type="SMART" id="SM00345">
    <property type="entry name" value="HTH_GNTR"/>
    <property type="match status" value="1"/>
</dbReference>
<evidence type="ECO:0000313" key="5">
    <source>
        <dbReference type="EMBL" id="QJE95252.1"/>
    </source>
</evidence>